<dbReference type="EMBL" id="ABSV01002141">
    <property type="protein sequence ID" value="EDZ69338.1"/>
    <property type="molecule type" value="Genomic_DNA"/>
</dbReference>
<sequence>MKLTVLPASTEPRRLLPQWVVSSTTVKLRTTLSWLKVVSQVTERELLL</sequence>
<dbReference type="AlphaFoldDB" id="B5VRW2"/>
<reference evidence="1 2" key="1">
    <citation type="journal article" date="2008" name="FEMS Yeast Res.">
        <title>Comparative genome analysis of a Saccharomyces cerevisiae wine strain.</title>
        <authorList>
            <person name="Borneman A.R."/>
            <person name="Forgan A.H."/>
            <person name="Pretorius I.S."/>
            <person name="Chambers P.J."/>
        </authorList>
    </citation>
    <scope>NUCLEOTIDE SEQUENCE [LARGE SCALE GENOMIC DNA]</scope>
    <source>
        <strain evidence="1 2">AWRI1631</strain>
    </source>
</reference>
<dbReference type="Proteomes" id="UP000008988">
    <property type="component" value="Unassembled WGS sequence"/>
</dbReference>
<organism evidence="1 2">
    <name type="scientific">Saccharomyces cerevisiae (strain AWRI1631)</name>
    <name type="common">Baker's yeast</name>
    <dbReference type="NCBI Taxonomy" id="545124"/>
    <lineage>
        <taxon>Eukaryota</taxon>
        <taxon>Fungi</taxon>
        <taxon>Dikarya</taxon>
        <taxon>Ascomycota</taxon>
        <taxon>Saccharomycotina</taxon>
        <taxon>Saccharomycetes</taxon>
        <taxon>Saccharomycetales</taxon>
        <taxon>Saccharomycetaceae</taxon>
        <taxon>Saccharomyces</taxon>
    </lineage>
</organism>
<gene>
    <name evidence="1" type="ORF">AWRI1631_152250</name>
</gene>
<name>B5VRW2_YEAS6</name>
<comment type="caution">
    <text evidence="1">The sequence shown here is derived from an EMBL/GenBank/DDBJ whole genome shotgun (WGS) entry which is preliminary data.</text>
</comment>
<protein>
    <submittedName>
        <fullName evidence="1">Uncharacterized protein</fullName>
    </submittedName>
</protein>
<evidence type="ECO:0000313" key="2">
    <source>
        <dbReference type="Proteomes" id="UP000008988"/>
    </source>
</evidence>
<evidence type="ECO:0000313" key="1">
    <source>
        <dbReference type="EMBL" id="EDZ69338.1"/>
    </source>
</evidence>
<proteinExistence type="predicted"/>
<accession>B5VRW2</accession>